<dbReference type="Proteomes" id="UP001164390">
    <property type="component" value="Chromosome"/>
</dbReference>
<dbReference type="KEGG" id="sgrg:L0C25_17760"/>
<feature type="signal peptide" evidence="2">
    <location>
        <begin position="1"/>
        <end position="26"/>
    </location>
</feature>
<evidence type="ECO:0000256" key="1">
    <source>
        <dbReference type="SAM" id="MobiDB-lite"/>
    </source>
</evidence>
<feature type="domain" description="Sulfatase N-terminal" evidence="3">
    <location>
        <begin position="70"/>
        <end position="416"/>
    </location>
</feature>
<evidence type="ECO:0000259" key="3">
    <source>
        <dbReference type="Pfam" id="PF00884"/>
    </source>
</evidence>
<name>A0AA46TFH5_9ACTN</name>
<sequence>MRRNGQRAVSLGVTALAVTMTGSLLSDAGAAAPAPSPDPTSSGKLLEGMRLHASKTVGVDGLGGMGSRRPNIVWIMTDDMRQDELGDKWMRRTRKLIARQGVTFQNSFAPTPLCAPARASFLSGKYVQNHRVRGVKDPYGFRSFRDRNTLPVWLRKSGYNTAYLGKYINGYGRQNRRNGRPSERYVPPGWSDWRASLDNHGTYNYYNTHLNRNGKRQSLAGKYQTTQYGRIGSSIIKRYAARKKPFFFNLSFTAPHHGGPREPDDRKGVKSPARAIKSIGKFDRQTRRLPDPDGEPGNRRKPAVVSKKPALTKRARNSARSAYRQRAEAGSTVDQQVKRLMGTLRRTGELDNTYVIFTSDNGYLLGEARRVQGKTLPYDASLATPLAIRGPGIPRGGVRKDPFTSIDFASTIADMAKAKVRAKVDGMSMLDVARKGDRGWRRPILTNTGARRGKKALGQGIRVKGFLYAEYRTRGRKRELYDLNRDPHELHNLAGSRHYRFTEKRLRSALHHRWHCSGAACRKPIKKYVR</sequence>
<dbReference type="SUPFAM" id="SSF53649">
    <property type="entry name" value="Alkaline phosphatase-like"/>
    <property type="match status" value="1"/>
</dbReference>
<reference evidence="4" key="1">
    <citation type="submission" date="2022-01" db="EMBL/GenBank/DDBJ databases">
        <title>Nocardioidaceae gen. sp. A5X3R13.</title>
        <authorList>
            <person name="Lopez Marin M.A."/>
            <person name="Uhlik O."/>
        </authorList>
    </citation>
    <scope>NUCLEOTIDE SEQUENCE</scope>
    <source>
        <strain evidence="4">A5X3R13</strain>
    </source>
</reference>
<dbReference type="Pfam" id="PF00884">
    <property type="entry name" value="Sulfatase"/>
    <property type="match status" value="1"/>
</dbReference>
<protein>
    <submittedName>
        <fullName evidence="4">Sulfatase</fullName>
    </submittedName>
</protein>
<dbReference type="EMBL" id="CP094970">
    <property type="protein sequence ID" value="UYM04366.1"/>
    <property type="molecule type" value="Genomic_DNA"/>
</dbReference>
<accession>A0AA46TFH5</accession>
<feature type="compositionally biased region" description="Basic and acidic residues" evidence="1">
    <location>
        <begin position="259"/>
        <end position="268"/>
    </location>
</feature>
<feature type="chain" id="PRO_5041220744" evidence="2">
    <location>
        <begin position="27"/>
        <end position="530"/>
    </location>
</feature>
<dbReference type="Gene3D" id="3.40.720.10">
    <property type="entry name" value="Alkaline Phosphatase, subunit A"/>
    <property type="match status" value="1"/>
</dbReference>
<dbReference type="InterPro" id="IPR017850">
    <property type="entry name" value="Alkaline_phosphatase_core_sf"/>
</dbReference>
<keyword evidence="5" id="KW-1185">Reference proteome</keyword>
<feature type="compositionally biased region" description="Basic and acidic residues" evidence="1">
    <location>
        <begin position="280"/>
        <end position="291"/>
    </location>
</feature>
<proteinExistence type="predicted"/>
<dbReference type="PANTHER" id="PTHR43108">
    <property type="entry name" value="N-ACETYLGLUCOSAMINE-6-SULFATASE FAMILY MEMBER"/>
    <property type="match status" value="1"/>
</dbReference>
<organism evidence="4 5">
    <name type="scientific">Solicola gregarius</name>
    <dbReference type="NCBI Taxonomy" id="2908642"/>
    <lineage>
        <taxon>Bacteria</taxon>
        <taxon>Bacillati</taxon>
        <taxon>Actinomycetota</taxon>
        <taxon>Actinomycetes</taxon>
        <taxon>Propionibacteriales</taxon>
        <taxon>Nocardioidaceae</taxon>
        <taxon>Solicola</taxon>
    </lineage>
</organism>
<gene>
    <name evidence="4" type="ORF">L0C25_17760</name>
</gene>
<evidence type="ECO:0000256" key="2">
    <source>
        <dbReference type="SAM" id="SignalP"/>
    </source>
</evidence>
<dbReference type="RefSeq" id="WP_271633060.1">
    <property type="nucleotide sequence ID" value="NZ_CP094970.1"/>
</dbReference>
<dbReference type="CDD" id="cd16147">
    <property type="entry name" value="G6S"/>
    <property type="match status" value="1"/>
</dbReference>
<keyword evidence="2" id="KW-0732">Signal</keyword>
<dbReference type="InterPro" id="IPR000917">
    <property type="entry name" value="Sulfatase_N"/>
</dbReference>
<evidence type="ECO:0000313" key="5">
    <source>
        <dbReference type="Proteomes" id="UP001164390"/>
    </source>
</evidence>
<dbReference type="AlphaFoldDB" id="A0AA46TFH5"/>
<dbReference type="PANTHER" id="PTHR43108:SF8">
    <property type="entry name" value="SD21168P"/>
    <property type="match status" value="1"/>
</dbReference>
<evidence type="ECO:0000313" key="4">
    <source>
        <dbReference type="EMBL" id="UYM04366.1"/>
    </source>
</evidence>
<feature type="region of interest" description="Disordered" evidence="1">
    <location>
        <begin position="252"/>
        <end position="330"/>
    </location>
</feature>